<dbReference type="InterPro" id="IPR050127">
    <property type="entry name" value="Serine_Proteases_S1"/>
</dbReference>
<evidence type="ECO:0000313" key="7">
    <source>
        <dbReference type="EMBL" id="KAK7065836.1"/>
    </source>
</evidence>
<name>A0AAN8WGZ8_HALRR</name>
<dbReference type="InterPro" id="IPR009003">
    <property type="entry name" value="Peptidase_S1_PA"/>
</dbReference>
<dbReference type="Pfam" id="PF00089">
    <property type="entry name" value="Trypsin"/>
    <property type="match status" value="1"/>
</dbReference>
<dbReference type="Proteomes" id="UP001381693">
    <property type="component" value="Unassembled WGS sequence"/>
</dbReference>
<keyword evidence="5" id="KW-0720">Serine protease</keyword>
<gene>
    <name evidence="7" type="primary">CLIPA15_2</name>
    <name evidence="7" type="ORF">SK128_023652</name>
</gene>
<evidence type="ECO:0000256" key="3">
    <source>
        <dbReference type="ARBA" id="ARBA00022670"/>
    </source>
</evidence>
<dbReference type="GO" id="GO:0005615">
    <property type="term" value="C:extracellular space"/>
    <property type="evidence" value="ECO:0007669"/>
    <property type="project" value="TreeGrafter"/>
</dbReference>
<dbReference type="AlphaFoldDB" id="A0AAN8WGZ8"/>
<keyword evidence="4" id="KW-0378">Hydrolase</keyword>
<evidence type="ECO:0000256" key="1">
    <source>
        <dbReference type="ARBA" id="ARBA00004613"/>
    </source>
</evidence>
<feature type="domain" description="Peptidase S1" evidence="6">
    <location>
        <begin position="1"/>
        <end position="65"/>
    </location>
</feature>
<dbReference type="PROSITE" id="PS00135">
    <property type="entry name" value="TRYPSIN_SER"/>
    <property type="match status" value="1"/>
</dbReference>
<comment type="subcellular location">
    <subcellularLocation>
        <location evidence="1">Secreted</location>
    </subcellularLocation>
</comment>
<keyword evidence="8" id="KW-1185">Reference proteome</keyword>
<evidence type="ECO:0000259" key="6">
    <source>
        <dbReference type="PROSITE" id="PS50240"/>
    </source>
</evidence>
<dbReference type="Gene3D" id="2.40.10.10">
    <property type="entry name" value="Trypsin-like serine proteases"/>
    <property type="match status" value="1"/>
</dbReference>
<keyword evidence="3 7" id="KW-0645">Protease</keyword>
<dbReference type="InterPro" id="IPR033116">
    <property type="entry name" value="TRYPSIN_SER"/>
</dbReference>
<dbReference type="InterPro" id="IPR043504">
    <property type="entry name" value="Peptidase_S1_PA_chymotrypsin"/>
</dbReference>
<evidence type="ECO:0000256" key="4">
    <source>
        <dbReference type="ARBA" id="ARBA00022801"/>
    </source>
</evidence>
<sequence>MICAGGDQGEDVCRGDSGGPLYLQDILRQEVAGIVSAGFGCGDVAFPGLYTRVDSFLTWIDLAVYGRCASPIR</sequence>
<accession>A0AAN8WGZ8</accession>
<evidence type="ECO:0000313" key="8">
    <source>
        <dbReference type="Proteomes" id="UP001381693"/>
    </source>
</evidence>
<dbReference type="PROSITE" id="PS50240">
    <property type="entry name" value="TRYPSIN_DOM"/>
    <property type="match status" value="1"/>
</dbReference>
<dbReference type="EMBL" id="JAXCGZ010019763">
    <property type="protein sequence ID" value="KAK7065836.1"/>
    <property type="molecule type" value="Genomic_DNA"/>
</dbReference>
<dbReference type="GO" id="GO:0004252">
    <property type="term" value="F:serine-type endopeptidase activity"/>
    <property type="evidence" value="ECO:0007669"/>
    <property type="project" value="InterPro"/>
</dbReference>
<reference evidence="7 8" key="1">
    <citation type="submission" date="2023-11" db="EMBL/GenBank/DDBJ databases">
        <title>Halocaridina rubra genome assembly.</title>
        <authorList>
            <person name="Smith C."/>
        </authorList>
    </citation>
    <scope>NUCLEOTIDE SEQUENCE [LARGE SCALE GENOMIC DNA]</scope>
    <source>
        <strain evidence="7">EP-1</strain>
        <tissue evidence="7">Whole</tissue>
    </source>
</reference>
<evidence type="ECO:0000256" key="5">
    <source>
        <dbReference type="ARBA" id="ARBA00022825"/>
    </source>
</evidence>
<proteinExistence type="predicted"/>
<evidence type="ECO:0000256" key="2">
    <source>
        <dbReference type="ARBA" id="ARBA00022525"/>
    </source>
</evidence>
<dbReference type="SUPFAM" id="SSF50494">
    <property type="entry name" value="Trypsin-like serine proteases"/>
    <property type="match status" value="1"/>
</dbReference>
<dbReference type="PANTHER" id="PTHR24264">
    <property type="entry name" value="TRYPSIN-RELATED"/>
    <property type="match status" value="1"/>
</dbReference>
<protein>
    <submittedName>
        <fullName evidence="7">Trypsin-like serine protease</fullName>
    </submittedName>
</protein>
<dbReference type="PANTHER" id="PTHR24264:SF65">
    <property type="entry name" value="SRCR DOMAIN-CONTAINING PROTEIN"/>
    <property type="match status" value="1"/>
</dbReference>
<keyword evidence="2" id="KW-0964">Secreted</keyword>
<organism evidence="7 8">
    <name type="scientific">Halocaridina rubra</name>
    <name type="common">Hawaiian red shrimp</name>
    <dbReference type="NCBI Taxonomy" id="373956"/>
    <lineage>
        <taxon>Eukaryota</taxon>
        <taxon>Metazoa</taxon>
        <taxon>Ecdysozoa</taxon>
        <taxon>Arthropoda</taxon>
        <taxon>Crustacea</taxon>
        <taxon>Multicrustacea</taxon>
        <taxon>Malacostraca</taxon>
        <taxon>Eumalacostraca</taxon>
        <taxon>Eucarida</taxon>
        <taxon>Decapoda</taxon>
        <taxon>Pleocyemata</taxon>
        <taxon>Caridea</taxon>
        <taxon>Atyoidea</taxon>
        <taxon>Atyidae</taxon>
        <taxon>Halocaridina</taxon>
    </lineage>
</organism>
<comment type="caution">
    <text evidence="7">The sequence shown here is derived from an EMBL/GenBank/DDBJ whole genome shotgun (WGS) entry which is preliminary data.</text>
</comment>
<dbReference type="GO" id="GO:0006508">
    <property type="term" value="P:proteolysis"/>
    <property type="evidence" value="ECO:0007669"/>
    <property type="project" value="UniProtKB-KW"/>
</dbReference>
<dbReference type="InterPro" id="IPR001254">
    <property type="entry name" value="Trypsin_dom"/>
</dbReference>